<accession>A0A5E4AXT3</accession>
<gene>
    <name evidence="1" type="ORF">GHT09_020081</name>
    <name evidence="2" type="ORF">MONAX_5E042605</name>
</gene>
<organism evidence="2 3">
    <name type="scientific">Marmota monax</name>
    <name type="common">Woodchuck</name>
    <dbReference type="NCBI Taxonomy" id="9995"/>
    <lineage>
        <taxon>Eukaryota</taxon>
        <taxon>Metazoa</taxon>
        <taxon>Chordata</taxon>
        <taxon>Craniata</taxon>
        <taxon>Vertebrata</taxon>
        <taxon>Euteleostomi</taxon>
        <taxon>Mammalia</taxon>
        <taxon>Eutheria</taxon>
        <taxon>Euarchontoglires</taxon>
        <taxon>Glires</taxon>
        <taxon>Rodentia</taxon>
        <taxon>Sciuromorpha</taxon>
        <taxon>Sciuridae</taxon>
        <taxon>Xerinae</taxon>
        <taxon>Marmotini</taxon>
        <taxon>Marmota</taxon>
    </lineage>
</organism>
<evidence type="ECO:0000313" key="1">
    <source>
        <dbReference type="EMBL" id="KAF7468963.1"/>
    </source>
</evidence>
<keyword evidence="3" id="KW-1185">Reference proteome</keyword>
<dbReference type="EMBL" id="WJEC01007703">
    <property type="protein sequence ID" value="KAF7468963.1"/>
    <property type="molecule type" value="Genomic_DNA"/>
</dbReference>
<name>A0A5E4AXT3_MARMO</name>
<reference evidence="1" key="2">
    <citation type="submission" date="2020-08" db="EMBL/GenBank/DDBJ databases">
        <authorList>
            <person name="Shumante A."/>
            <person name="Zimin A.V."/>
            <person name="Puiu D."/>
            <person name="Salzberg S.L."/>
        </authorList>
    </citation>
    <scope>NUCLEOTIDE SEQUENCE</scope>
    <source>
        <strain evidence="1">WC2-LM</strain>
        <tissue evidence="1">Liver</tissue>
    </source>
</reference>
<evidence type="ECO:0000313" key="2">
    <source>
        <dbReference type="EMBL" id="VTJ61349.1"/>
    </source>
</evidence>
<evidence type="ECO:0000313" key="3">
    <source>
        <dbReference type="Proteomes" id="UP000335636"/>
    </source>
</evidence>
<dbReference type="EMBL" id="CABDUW010000171">
    <property type="protein sequence ID" value="VTJ61349.1"/>
    <property type="molecule type" value="Genomic_DNA"/>
</dbReference>
<dbReference type="Proteomes" id="UP000662637">
    <property type="component" value="Unassembled WGS sequence"/>
</dbReference>
<proteinExistence type="predicted"/>
<sequence length="83" mass="9336">MRSGNSLRSSPGTSTATPIPVYLVQSRATLSTQIFDSKLIGLWRAEICSKEGREHSTSERGLIMWNYFLSPDTGLLVEFRCPW</sequence>
<protein>
    <submittedName>
        <fullName evidence="2">Uncharacterized protein</fullName>
    </submittedName>
</protein>
<dbReference type="Proteomes" id="UP000335636">
    <property type="component" value="Unassembled WGS sequence"/>
</dbReference>
<dbReference type="AlphaFoldDB" id="A0A5E4AXT3"/>
<reference evidence="2 3" key="1">
    <citation type="submission" date="2019-04" db="EMBL/GenBank/DDBJ databases">
        <authorList>
            <person name="Alioto T."/>
            <person name="Alioto T."/>
        </authorList>
    </citation>
    <scope>NUCLEOTIDE SEQUENCE [LARGE SCALE GENOMIC DNA]</scope>
</reference>